<keyword evidence="3" id="KW-1185">Reference proteome</keyword>
<comment type="caution">
    <text evidence="2">The sequence shown here is derived from an EMBL/GenBank/DDBJ whole genome shotgun (WGS) entry which is preliminary data.</text>
</comment>
<dbReference type="PANTHER" id="PTHR43575">
    <property type="entry name" value="PROTEIN ABCI7, CHLOROPLASTIC"/>
    <property type="match status" value="1"/>
</dbReference>
<proteinExistence type="predicted"/>
<dbReference type="Pfam" id="PF01458">
    <property type="entry name" value="SUFBD_core"/>
    <property type="match status" value="1"/>
</dbReference>
<name>A0ABW2IH21_9PROT</name>
<dbReference type="InterPro" id="IPR011542">
    <property type="entry name" value="SUF_FeS_clus_asmbl_SufD"/>
</dbReference>
<dbReference type="InterPro" id="IPR055346">
    <property type="entry name" value="Fe-S_cluster_assembly_SufBD"/>
</dbReference>
<organism evidence="2 3">
    <name type="scientific">Hirschia litorea</name>
    <dbReference type="NCBI Taxonomy" id="1199156"/>
    <lineage>
        <taxon>Bacteria</taxon>
        <taxon>Pseudomonadati</taxon>
        <taxon>Pseudomonadota</taxon>
        <taxon>Alphaproteobacteria</taxon>
        <taxon>Hyphomonadales</taxon>
        <taxon>Hyphomonadaceae</taxon>
        <taxon>Hirschia</taxon>
    </lineage>
</organism>
<dbReference type="InterPro" id="IPR037284">
    <property type="entry name" value="SUF_FeS_clus_asmbl_SufBD_sf"/>
</dbReference>
<gene>
    <name evidence="2" type="primary">sufD</name>
    <name evidence="2" type="ORF">ACFQS8_01825</name>
</gene>
<dbReference type="RefSeq" id="WP_382165156.1">
    <property type="nucleotide sequence ID" value="NZ_JBHTBR010000002.1"/>
</dbReference>
<sequence>MSNQTLIHDPSPAETRLIEAYNGLKTDARRTRAFEAFAAKGLPHRRVEGWRWSDVRAALKPSKTDSATPVGDAFSAGAMPVLRFSKEGFSAPANRPPGVRWTQQVDAPAFAAAEELPMAALASALANSPSIVTIEIAGEQTQPLKIEFDADAADNFAHVEIVFREGASATIVESHLNQGGFSSIALEYTLEKNAKAERLVYQAADLNAVQIVTTNVHLYENANFSQTAFATGSKLCRVETRVVHREEGANATLNAAYLLGDKRHVDFTSFVRHSAGHCQTAQVTKGAVKKGGKGAFQGKFYVARNAQKTDAAMAHNTLLLEDGAEVNAKPELEIYADDVQCAHGNTAGALDADALFYMRQRGIPLITAKAMLTQSFIAEAFAQITDDGLRDIFEEEARRWLMNSL</sequence>
<dbReference type="NCBIfam" id="TIGR01981">
    <property type="entry name" value="sufD"/>
    <property type="match status" value="1"/>
</dbReference>
<evidence type="ECO:0000313" key="2">
    <source>
        <dbReference type="EMBL" id="MFC7290343.1"/>
    </source>
</evidence>
<evidence type="ECO:0000313" key="3">
    <source>
        <dbReference type="Proteomes" id="UP001596492"/>
    </source>
</evidence>
<protein>
    <submittedName>
        <fullName evidence="2">Fe-S cluster assembly protein SufD</fullName>
    </submittedName>
</protein>
<dbReference type="SUPFAM" id="SSF101960">
    <property type="entry name" value="Stabilizer of iron transporter SufD"/>
    <property type="match status" value="1"/>
</dbReference>
<evidence type="ECO:0000259" key="1">
    <source>
        <dbReference type="Pfam" id="PF01458"/>
    </source>
</evidence>
<reference evidence="3" key="1">
    <citation type="journal article" date="2019" name="Int. J. Syst. Evol. Microbiol.">
        <title>The Global Catalogue of Microorganisms (GCM) 10K type strain sequencing project: providing services to taxonomists for standard genome sequencing and annotation.</title>
        <authorList>
            <consortium name="The Broad Institute Genomics Platform"/>
            <consortium name="The Broad Institute Genome Sequencing Center for Infectious Disease"/>
            <person name="Wu L."/>
            <person name="Ma J."/>
        </authorList>
    </citation>
    <scope>NUCLEOTIDE SEQUENCE [LARGE SCALE GENOMIC DNA]</scope>
    <source>
        <strain evidence="3">CCUG 51308</strain>
    </source>
</reference>
<dbReference type="Proteomes" id="UP001596492">
    <property type="component" value="Unassembled WGS sequence"/>
</dbReference>
<accession>A0ABW2IH21</accession>
<feature type="domain" description="SUF system FeS cluster assembly SufBD core" evidence="1">
    <location>
        <begin position="153"/>
        <end position="376"/>
    </location>
</feature>
<dbReference type="PANTHER" id="PTHR43575:SF1">
    <property type="entry name" value="PROTEIN ABCI7, CHLOROPLASTIC"/>
    <property type="match status" value="1"/>
</dbReference>
<dbReference type="EMBL" id="JBHTBR010000002">
    <property type="protein sequence ID" value="MFC7290343.1"/>
    <property type="molecule type" value="Genomic_DNA"/>
</dbReference>
<dbReference type="InterPro" id="IPR000825">
    <property type="entry name" value="SUF_FeS_clus_asmbl_SufBD_core"/>
</dbReference>